<comment type="similarity">
    <text evidence="2">Belongs to the membrane fusion protein (MFP) (TC 8.A.1) family.</text>
</comment>
<dbReference type="Pfam" id="PF25917">
    <property type="entry name" value="BSH_RND"/>
    <property type="match status" value="1"/>
</dbReference>
<keyword evidence="11" id="KW-1185">Reference proteome</keyword>
<dbReference type="Proteomes" id="UP000239710">
    <property type="component" value="Unassembled WGS sequence"/>
</dbReference>
<dbReference type="InterPro" id="IPR058624">
    <property type="entry name" value="MdtA-like_HH"/>
</dbReference>
<keyword evidence="6" id="KW-1133">Transmembrane helix</keyword>
<evidence type="ECO:0000256" key="2">
    <source>
        <dbReference type="ARBA" id="ARBA00009477"/>
    </source>
</evidence>
<dbReference type="Pfam" id="PF25876">
    <property type="entry name" value="HH_MFP_RND"/>
    <property type="match status" value="1"/>
</dbReference>
<dbReference type="SUPFAM" id="SSF111369">
    <property type="entry name" value="HlyD-like secretion proteins"/>
    <property type="match status" value="1"/>
</dbReference>
<feature type="domain" description="Multidrug resistance protein MdtA-like barrel-sandwich hybrid" evidence="8">
    <location>
        <begin position="90"/>
        <end position="232"/>
    </location>
</feature>
<gene>
    <name evidence="10" type="ORF">XbrCFBP1976_18360</name>
</gene>
<dbReference type="Gene3D" id="2.40.420.20">
    <property type="match status" value="1"/>
</dbReference>
<feature type="domain" description="Multidrug resistance protein MdtA-like beta-barrel" evidence="9">
    <location>
        <begin position="237"/>
        <end position="318"/>
    </location>
</feature>
<evidence type="ECO:0000313" key="10">
    <source>
        <dbReference type="EMBL" id="PPV05190.1"/>
    </source>
</evidence>
<keyword evidence="3" id="KW-1003">Cell membrane</keyword>
<feature type="domain" description="Multidrug resistance protein MdtA-like alpha-helical hairpin" evidence="7">
    <location>
        <begin position="130"/>
        <end position="197"/>
    </location>
</feature>
<keyword evidence="5 6" id="KW-0472">Membrane</keyword>
<evidence type="ECO:0000256" key="5">
    <source>
        <dbReference type="ARBA" id="ARBA00023136"/>
    </source>
</evidence>
<comment type="subcellular location">
    <subcellularLocation>
        <location evidence="1">Cell membrane</location>
    </subcellularLocation>
</comment>
<dbReference type="EMBL" id="MDCE01000035">
    <property type="protein sequence ID" value="PPV05190.1"/>
    <property type="molecule type" value="Genomic_DNA"/>
</dbReference>
<dbReference type="InterPro" id="IPR058625">
    <property type="entry name" value="MdtA-like_BSH"/>
</dbReference>
<accession>A0ABX5BMR0</accession>
<dbReference type="PANTHER" id="PTHR30469">
    <property type="entry name" value="MULTIDRUG RESISTANCE PROTEIN MDTA"/>
    <property type="match status" value="1"/>
</dbReference>
<sequence>MNAGSELGNQGDSSHCSALPRSKARSLRRWCLGAGTVVVLAIGAWALRGTERADAAAASPVAPPEVEIQVAVASDIPASIEAPGNTVAFNTIHVRSRVSGRIEEILFTAGEEVRAGQPLFRIDDRRLRAQLAQARAQEALDQATLEQRRRELSRVRELAPAQLVSRQAVDELEAKTESAVQQVSFDRATIAAAASSLSDTLVRSPLSGRVGVKKIDIGNVVLDDEERELVTINQIHPIRVEFSVRADQLPDIRKQKGKGAMKVEVLDATSSTTLAVGHLSTIDNGINPATGMIRLDAEFENVDEQLWPGQFVKVRLHLAPLHDVPTVPVSSLLRGDAGWEVLRVSGKGIVERLRVSRGACTASRCAVARGLSVGDRIITSGMHEVTDGDVVRIVGTDVAGTDRP</sequence>
<dbReference type="Gene3D" id="2.40.30.170">
    <property type="match status" value="1"/>
</dbReference>
<name>A0ABX5BMR0_9XANT</name>
<dbReference type="InterPro" id="IPR006143">
    <property type="entry name" value="RND_pump_MFP"/>
</dbReference>
<comment type="caution">
    <text evidence="10">The sequence shown here is derived from an EMBL/GenBank/DDBJ whole genome shotgun (WGS) entry which is preliminary data.</text>
</comment>
<evidence type="ECO:0000256" key="3">
    <source>
        <dbReference type="ARBA" id="ARBA00022475"/>
    </source>
</evidence>
<dbReference type="Pfam" id="PF25944">
    <property type="entry name" value="Beta-barrel_RND"/>
    <property type="match status" value="1"/>
</dbReference>
<feature type="transmembrane region" description="Helical" evidence="6">
    <location>
        <begin position="30"/>
        <end position="47"/>
    </location>
</feature>
<reference evidence="10 11" key="1">
    <citation type="submission" date="2016-08" db="EMBL/GenBank/DDBJ databases">
        <title>Evolution of the type three secretion system and type three effector repertoires in Xanthomonas.</title>
        <authorList>
            <person name="Merda D."/>
            <person name="Briand M."/>
            <person name="Bosis E."/>
            <person name="Rousseau C."/>
            <person name="Portier P."/>
            <person name="Jacques M.-A."/>
            <person name="Fischer-Le Saux M."/>
        </authorList>
    </citation>
    <scope>NUCLEOTIDE SEQUENCE [LARGE SCALE GENOMIC DNA]</scope>
    <source>
        <strain evidence="10 11">CFBP1976</strain>
    </source>
</reference>
<evidence type="ECO:0000256" key="4">
    <source>
        <dbReference type="ARBA" id="ARBA00022519"/>
    </source>
</evidence>
<dbReference type="InterPro" id="IPR058626">
    <property type="entry name" value="MdtA-like_b-barrel"/>
</dbReference>
<dbReference type="NCBIfam" id="TIGR01730">
    <property type="entry name" value="RND_mfp"/>
    <property type="match status" value="1"/>
</dbReference>
<evidence type="ECO:0000259" key="7">
    <source>
        <dbReference type="Pfam" id="PF25876"/>
    </source>
</evidence>
<keyword evidence="4" id="KW-0997">Cell inner membrane</keyword>
<evidence type="ECO:0000259" key="8">
    <source>
        <dbReference type="Pfam" id="PF25917"/>
    </source>
</evidence>
<evidence type="ECO:0000313" key="11">
    <source>
        <dbReference type="Proteomes" id="UP000239710"/>
    </source>
</evidence>
<protein>
    <submittedName>
        <fullName evidence="10">Efflux RND transporter periplasmic adaptor subunit</fullName>
    </submittedName>
</protein>
<keyword evidence="6" id="KW-0812">Transmembrane</keyword>
<dbReference type="PANTHER" id="PTHR30469:SF36">
    <property type="entry name" value="BLL3903 PROTEIN"/>
    <property type="match status" value="1"/>
</dbReference>
<dbReference type="Gene3D" id="2.40.50.100">
    <property type="match status" value="1"/>
</dbReference>
<proteinExistence type="inferred from homology"/>
<evidence type="ECO:0000256" key="1">
    <source>
        <dbReference type="ARBA" id="ARBA00004236"/>
    </source>
</evidence>
<organism evidence="10 11">
    <name type="scientific">Xanthomonas bromi</name>
    <dbReference type="NCBI Taxonomy" id="56449"/>
    <lineage>
        <taxon>Bacteria</taxon>
        <taxon>Pseudomonadati</taxon>
        <taxon>Pseudomonadota</taxon>
        <taxon>Gammaproteobacteria</taxon>
        <taxon>Lysobacterales</taxon>
        <taxon>Lysobacteraceae</taxon>
        <taxon>Xanthomonas</taxon>
    </lineage>
</organism>
<dbReference type="RefSeq" id="WP_083993248.1">
    <property type="nucleotide sequence ID" value="NZ_FLTX01000067.1"/>
</dbReference>
<dbReference type="Gene3D" id="1.10.287.470">
    <property type="entry name" value="Helix hairpin bin"/>
    <property type="match status" value="1"/>
</dbReference>
<evidence type="ECO:0000259" key="9">
    <source>
        <dbReference type="Pfam" id="PF25944"/>
    </source>
</evidence>
<evidence type="ECO:0000256" key="6">
    <source>
        <dbReference type="SAM" id="Phobius"/>
    </source>
</evidence>